<feature type="transmembrane region" description="Helical" evidence="7">
    <location>
        <begin position="247"/>
        <end position="267"/>
    </location>
</feature>
<dbReference type="Pfam" id="PF13886">
    <property type="entry name" value="TM7S3_TM198"/>
    <property type="match status" value="1"/>
</dbReference>
<keyword evidence="2 7" id="KW-0812">Transmembrane</keyword>
<name>B6Q2D5_TALMQ</name>
<comment type="subcellular location">
    <subcellularLocation>
        <location evidence="1">Membrane</location>
        <topology evidence="1">Multi-pass membrane protein</topology>
    </subcellularLocation>
</comment>
<feature type="signal peptide" evidence="8">
    <location>
        <begin position="1"/>
        <end position="21"/>
    </location>
</feature>
<dbReference type="VEuPathDB" id="FungiDB:PMAA_037890"/>
<dbReference type="Proteomes" id="UP000001294">
    <property type="component" value="Unassembled WGS sequence"/>
</dbReference>
<keyword evidence="8" id="KW-0732">Signal</keyword>
<feature type="region of interest" description="Disordered" evidence="6">
    <location>
        <begin position="530"/>
        <end position="554"/>
    </location>
</feature>
<accession>B6Q2D5</accession>
<dbReference type="InterPro" id="IPR025256">
    <property type="entry name" value="TM7S3/TM198-like_dom"/>
</dbReference>
<feature type="compositionally biased region" description="Basic and acidic residues" evidence="6">
    <location>
        <begin position="430"/>
        <end position="450"/>
    </location>
</feature>
<keyword evidence="4 7" id="KW-0472">Membrane</keyword>
<feature type="transmembrane region" description="Helical" evidence="7">
    <location>
        <begin position="134"/>
        <end position="156"/>
    </location>
</feature>
<dbReference type="HOGENOM" id="CLU_003667_0_0_1"/>
<feature type="transmembrane region" description="Helical" evidence="7">
    <location>
        <begin position="222"/>
        <end position="241"/>
    </location>
</feature>
<feature type="chain" id="PRO_5002845268" description="TM7S3/TM198-like domain-containing protein" evidence="8">
    <location>
        <begin position="22"/>
        <end position="1115"/>
    </location>
</feature>
<dbReference type="EMBL" id="DS995899">
    <property type="protein sequence ID" value="EEA29006.1"/>
    <property type="molecule type" value="Genomic_DNA"/>
</dbReference>
<evidence type="ECO:0000256" key="8">
    <source>
        <dbReference type="SAM" id="SignalP"/>
    </source>
</evidence>
<feature type="transmembrane region" description="Helical" evidence="7">
    <location>
        <begin position="168"/>
        <end position="187"/>
    </location>
</feature>
<evidence type="ECO:0000256" key="4">
    <source>
        <dbReference type="ARBA" id="ARBA00023136"/>
    </source>
</evidence>
<feature type="region of interest" description="Disordered" evidence="6">
    <location>
        <begin position="692"/>
        <end position="730"/>
    </location>
</feature>
<reference evidence="11" key="1">
    <citation type="journal article" date="2015" name="Genome Announc.">
        <title>Genome sequence of the AIDS-associated pathogen Penicillium marneffei (ATCC18224) and its near taxonomic relative Talaromyces stipitatus (ATCC10500).</title>
        <authorList>
            <person name="Nierman W.C."/>
            <person name="Fedorova-Abrams N.D."/>
            <person name="Andrianopoulos A."/>
        </authorList>
    </citation>
    <scope>NUCLEOTIDE SEQUENCE [LARGE SCALE GENOMIC DNA]</scope>
    <source>
        <strain evidence="11">ATCC 18224 / CBS 334.59 / QM 7333</strain>
    </source>
</reference>
<evidence type="ECO:0000256" key="5">
    <source>
        <dbReference type="SAM" id="Coils"/>
    </source>
</evidence>
<feature type="transmembrane region" description="Helical" evidence="7">
    <location>
        <begin position="193"/>
        <end position="210"/>
    </location>
</feature>
<feature type="region of interest" description="Disordered" evidence="6">
    <location>
        <begin position="369"/>
        <end position="460"/>
    </location>
</feature>
<evidence type="ECO:0000313" key="11">
    <source>
        <dbReference type="Proteomes" id="UP000001294"/>
    </source>
</evidence>
<dbReference type="PANTHER" id="PTHR39469">
    <property type="entry name" value="CHROMOSOME 1, WHOLE GENOME SHOTGUN SEQUENCE"/>
    <property type="match status" value="1"/>
</dbReference>
<keyword evidence="11" id="KW-1185">Reference proteome</keyword>
<evidence type="ECO:0000256" key="3">
    <source>
        <dbReference type="ARBA" id="ARBA00022989"/>
    </source>
</evidence>
<sequence>MHYYRVFSICLFILLGLAADAAFHRRQDAPTTSSLQNAQPATQTAGSITSTAGPSNTDLPNVSMTATTTMLDIHTDISNPQPTLPPMPPNIINGTLDVNALPIQPTITPSIGITGVVLMITGLAYNIVGIKNQWLHIFLSAAFLSSLSVTVLIEYVMNPPVSNAIQGAYFIAAFLTGLTFGALSLIFKELTEGLGCLLGGFCISMWLLSLKQGGLLAGSEVRGAFIGVFCVAFYALSFSSYTRPYGLIVSTTFAGSTITVLGIDCFSRAGWKEFWLYIWGLNDNLFPFGTWTYPVTRGIRVELAVTVVFCLLGLLSQFKLWKLTRERREKQEKVLAEEQRKKDAVEVELGQAIEEKKENDLVRWEAIYGDKGDPTTSQTPRSEAQTQPPPVELVEAPDNSVEMVDLPATPHDTSNDQDIVEDENQTNDGHCVEKEDHADEDRIEEPHNLEEEGVTLNKPKPINNNEPVLSAPPPPPVTPLPFRVPNAGSIPVTGDGNGNSIQVIIDDIDTVSVVTSKRLSAVSLLRRLSHRKSPTKRRSHLQSESDEMLVPVPPASSTYAVKGIEDSETGSNLGDAQSIEIDDLDLPDANPSDNESNDMTLQEVGCSTKTTVISSLLPDVEEAADVGDAKSSAGRLENQTEIVPSIKGQISTKDGQEDAGLGILAEKRRYTVDGTTCALSIVKAPYLVQMADSTSRATHSTRNEAKAEKSIAPLSIPKSKSSSGKKEDLTPDIVKRIPSHFSPIIMSYRTNEWAKHLSHADVPEPEPLENIVDTARPISLDIIEVAAPLNVEELEQTALTASPPPVIEKRALHFPEKVVYNTVQLSTSSISGQSARDASPRQSVYEQPVNVKTLPTTFPREAVTSESALTLPVASHSTPSRKIPNGLRSVSSPLLSTTAAAQAMPQNPARNSIHSQGTAEESYSLMAQRERLIQARLSSASLMQDTWTPRNKSRLSLEEGYRPRPESQLSMVEEDDMPLARRRAILQQRAISPILAMDTGARKSPVDRPPLIGARLSRESRESSKPKVVTMAAWHESLQEDLSKHKPLLDVDHAQNELMEQQRKGQMARHRRLQVSENLHNSIAERMRRGDMQDLHREAMRRMQAAANRKVVNSS</sequence>
<proteinExistence type="predicted"/>
<feature type="region of interest" description="Disordered" evidence="6">
    <location>
        <begin position="30"/>
        <end position="61"/>
    </location>
</feature>
<evidence type="ECO:0000313" key="10">
    <source>
        <dbReference type="EMBL" id="EEA29006.1"/>
    </source>
</evidence>
<gene>
    <name evidence="10" type="ORF">PMAA_037890</name>
</gene>
<evidence type="ECO:0000256" key="6">
    <source>
        <dbReference type="SAM" id="MobiDB-lite"/>
    </source>
</evidence>
<organism evidence="10 11">
    <name type="scientific">Talaromyces marneffei (strain ATCC 18224 / CBS 334.59 / QM 7333)</name>
    <name type="common">Penicillium marneffei</name>
    <dbReference type="NCBI Taxonomy" id="441960"/>
    <lineage>
        <taxon>Eukaryota</taxon>
        <taxon>Fungi</taxon>
        <taxon>Dikarya</taxon>
        <taxon>Ascomycota</taxon>
        <taxon>Pezizomycotina</taxon>
        <taxon>Eurotiomycetes</taxon>
        <taxon>Eurotiomycetidae</taxon>
        <taxon>Eurotiales</taxon>
        <taxon>Trichocomaceae</taxon>
        <taxon>Talaromyces</taxon>
        <taxon>Talaromyces sect. Talaromyces</taxon>
    </lineage>
</organism>
<dbReference type="PANTHER" id="PTHR39469:SF1">
    <property type="entry name" value="DUF4203 DOMAIN-CONTAINING PROTEIN"/>
    <property type="match status" value="1"/>
</dbReference>
<feature type="coiled-coil region" evidence="5">
    <location>
        <begin position="328"/>
        <end position="355"/>
    </location>
</feature>
<keyword evidence="3 7" id="KW-1133">Transmembrane helix</keyword>
<feature type="compositionally biased region" description="Low complexity" evidence="6">
    <location>
        <begin position="710"/>
        <end position="722"/>
    </location>
</feature>
<feature type="compositionally biased region" description="Basic residues" evidence="6">
    <location>
        <begin position="530"/>
        <end position="540"/>
    </location>
</feature>
<evidence type="ECO:0000259" key="9">
    <source>
        <dbReference type="Pfam" id="PF13886"/>
    </source>
</evidence>
<feature type="domain" description="TM7S3/TM198-like" evidence="9">
    <location>
        <begin position="115"/>
        <end position="318"/>
    </location>
</feature>
<evidence type="ECO:0000256" key="1">
    <source>
        <dbReference type="ARBA" id="ARBA00004141"/>
    </source>
</evidence>
<evidence type="ECO:0000256" key="7">
    <source>
        <dbReference type="SAM" id="Phobius"/>
    </source>
</evidence>
<dbReference type="PhylomeDB" id="B6Q2D5"/>
<dbReference type="GO" id="GO:0016020">
    <property type="term" value="C:membrane"/>
    <property type="evidence" value="ECO:0007669"/>
    <property type="project" value="UniProtKB-SubCell"/>
</dbReference>
<dbReference type="OrthoDB" id="5377273at2759"/>
<evidence type="ECO:0000256" key="2">
    <source>
        <dbReference type="ARBA" id="ARBA00022692"/>
    </source>
</evidence>
<keyword evidence="5" id="KW-0175">Coiled coil</keyword>
<feature type="compositionally biased region" description="Polar residues" evidence="6">
    <location>
        <begin position="374"/>
        <end position="386"/>
    </location>
</feature>
<protein>
    <recommendedName>
        <fullName evidence="9">TM7S3/TM198-like domain-containing protein</fullName>
    </recommendedName>
</protein>
<dbReference type="AlphaFoldDB" id="B6Q2D5"/>